<feature type="region of interest" description="Disordered" evidence="6">
    <location>
        <begin position="188"/>
        <end position="256"/>
    </location>
</feature>
<keyword evidence="4" id="KW-1003">Cell membrane</keyword>
<dbReference type="PANTHER" id="PTHR34183">
    <property type="entry name" value="ENDOLYTIC PEPTIDOGLYCAN TRANSGLYCOSYLASE RLPA"/>
    <property type="match status" value="1"/>
</dbReference>
<dbReference type="Proteomes" id="UP000249393">
    <property type="component" value="Unassembled WGS sequence"/>
</dbReference>
<dbReference type="PANTHER" id="PTHR34183:SF1">
    <property type="entry name" value="ENDOLYTIC PEPTIDOGLYCAN TRANSGLYCOSYLASE RLPA"/>
    <property type="match status" value="1"/>
</dbReference>
<comment type="similarity">
    <text evidence="4 5">Belongs to the RlpA family.</text>
</comment>
<evidence type="ECO:0000256" key="1">
    <source>
        <dbReference type="ARBA" id="ARBA00022729"/>
    </source>
</evidence>
<evidence type="ECO:0000256" key="5">
    <source>
        <dbReference type="RuleBase" id="RU003495"/>
    </source>
</evidence>
<keyword evidence="3 4" id="KW-0961">Cell wall biogenesis/degradation</keyword>
<keyword evidence="2 4" id="KW-0456">Lyase</keyword>
<evidence type="ECO:0000256" key="4">
    <source>
        <dbReference type="HAMAP-Rule" id="MF_02071"/>
    </source>
</evidence>
<dbReference type="InterPro" id="IPR007730">
    <property type="entry name" value="SPOR-like_dom"/>
</dbReference>
<dbReference type="RefSeq" id="WP_304275146.1">
    <property type="nucleotide sequence ID" value="NZ_QFQZ01000011.1"/>
</dbReference>
<dbReference type="GO" id="GO:0042834">
    <property type="term" value="F:peptidoglycan binding"/>
    <property type="evidence" value="ECO:0007669"/>
    <property type="project" value="InterPro"/>
</dbReference>
<comment type="caution">
    <text evidence="8">The sequence shown here is derived from an EMBL/GenBank/DDBJ whole genome shotgun (WGS) entry which is preliminary data.</text>
</comment>
<keyword evidence="4" id="KW-0564">Palmitate</keyword>
<evidence type="ECO:0000313" key="8">
    <source>
        <dbReference type="EMBL" id="PZR35918.1"/>
    </source>
</evidence>
<dbReference type="AlphaFoldDB" id="A0A2W5WPE5"/>
<dbReference type="GO" id="GO:0009279">
    <property type="term" value="C:cell outer membrane"/>
    <property type="evidence" value="ECO:0007669"/>
    <property type="project" value="TreeGrafter"/>
</dbReference>
<dbReference type="InterPro" id="IPR012997">
    <property type="entry name" value="RplA"/>
</dbReference>
<protein>
    <recommendedName>
        <fullName evidence="4">Endolytic peptidoglycan transglycosylase RlpA</fullName>
        <ecNumber evidence="4">4.2.2.-</ecNumber>
    </recommendedName>
</protein>
<comment type="function">
    <text evidence="4">Lytic transglycosylase with a strong preference for naked glycan strands that lack stem peptides.</text>
</comment>
<evidence type="ECO:0000256" key="3">
    <source>
        <dbReference type="ARBA" id="ARBA00023316"/>
    </source>
</evidence>
<evidence type="ECO:0000259" key="7">
    <source>
        <dbReference type="PROSITE" id="PS51724"/>
    </source>
</evidence>
<sequence length="330" mass="36103">MDQNIDRIWRLVRIHGLFVLAALSLAACATPKYDVGRPAIGARNSAPRASDMIGSNGKPLRGTEKPYQINGVWYYPKEDRDYNVVGIGSWYGEQFHNRRTANGEVFDMDIPSAAHKTLPLPSLVEVTNLDNGRRMIVRVNDRGPFVGDRVIDLSKAAAEELGYRRQGVAKVRVRYIGPAPKSIFDPPRQYAQATVRADPPTRSFADIREPQQRVQVLPPKPEPEWSTAAAPELSAPPINPPDPVKSTPATAPPPKSGFRIQAAAFASRENAEKAVQQLALAGSARIEPLERASGTLYRVVVAAGDDEGEAWSLRQRVEALGYAGATVLRP</sequence>
<dbReference type="Gene3D" id="2.40.40.10">
    <property type="entry name" value="RlpA-like domain"/>
    <property type="match status" value="1"/>
</dbReference>
<comment type="subcellular location">
    <subcellularLocation>
        <location evidence="4">Cell membrane</location>
        <topology evidence="4">Lipid-anchor</topology>
    </subcellularLocation>
</comment>
<dbReference type="EC" id="4.2.2.-" evidence="4"/>
<dbReference type="PROSITE" id="PS51724">
    <property type="entry name" value="SPOR"/>
    <property type="match status" value="1"/>
</dbReference>
<dbReference type="Gene3D" id="3.30.70.1070">
    <property type="entry name" value="Sporulation related repeat"/>
    <property type="match status" value="1"/>
</dbReference>
<dbReference type="PROSITE" id="PS51257">
    <property type="entry name" value="PROKAR_LIPOPROTEIN"/>
    <property type="match status" value="1"/>
</dbReference>
<dbReference type="GO" id="GO:0071555">
    <property type="term" value="P:cell wall organization"/>
    <property type="evidence" value="ECO:0007669"/>
    <property type="project" value="UniProtKB-KW"/>
</dbReference>
<dbReference type="Pfam" id="PF03330">
    <property type="entry name" value="DPBB_1"/>
    <property type="match status" value="1"/>
</dbReference>
<reference evidence="8 9" key="1">
    <citation type="submission" date="2017-08" db="EMBL/GenBank/DDBJ databases">
        <title>Infants hospitalized years apart are colonized by the same room-sourced microbial strains.</title>
        <authorList>
            <person name="Brooks B."/>
            <person name="Olm M.R."/>
            <person name="Firek B.A."/>
            <person name="Baker R."/>
            <person name="Thomas B.C."/>
            <person name="Morowitz M.J."/>
            <person name="Banfield J.F."/>
        </authorList>
    </citation>
    <scope>NUCLEOTIDE SEQUENCE [LARGE SCALE GENOMIC DNA]</scope>
    <source>
        <strain evidence="8">S2_003_000_R2_4</strain>
    </source>
</reference>
<keyword evidence="4" id="KW-0449">Lipoprotein</keyword>
<organism evidence="8 9">
    <name type="scientific">Caulobacter segnis</name>
    <dbReference type="NCBI Taxonomy" id="88688"/>
    <lineage>
        <taxon>Bacteria</taxon>
        <taxon>Pseudomonadati</taxon>
        <taxon>Pseudomonadota</taxon>
        <taxon>Alphaproteobacteria</taxon>
        <taxon>Caulobacterales</taxon>
        <taxon>Caulobacteraceae</taxon>
        <taxon>Caulobacter</taxon>
    </lineage>
</organism>
<dbReference type="NCBIfam" id="TIGR00413">
    <property type="entry name" value="rlpA"/>
    <property type="match status" value="1"/>
</dbReference>
<dbReference type="InterPro" id="IPR036680">
    <property type="entry name" value="SPOR-like_sf"/>
</dbReference>
<dbReference type="EMBL" id="QFQZ01000011">
    <property type="protein sequence ID" value="PZR35918.1"/>
    <property type="molecule type" value="Genomic_DNA"/>
</dbReference>
<dbReference type="GO" id="GO:0005886">
    <property type="term" value="C:plasma membrane"/>
    <property type="evidence" value="ECO:0007669"/>
    <property type="project" value="UniProtKB-SubCell"/>
</dbReference>
<dbReference type="GO" id="GO:0000270">
    <property type="term" value="P:peptidoglycan metabolic process"/>
    <property type="evidence" value="ECO:0007669"/>
    <property type="project" value="UniProtKB-UniRule"/>
</dbReference>
<proteinExistence type="inferred from homology"/>
<gene>
    <name evidence="4" type="primary">rlpA</name>
    <name evidence="8" type="ORF">DI526_05560</name>
</gene>
<dbReference type="InterPro" id="IPR034718">
    <property type="entry name" value="RlpA"/>
</dbReference>
<dbReference type="CDD" id="cd22268">
    <property type="entry name" value="DPBB_RlpA-like"/>
    <property type="match status" value="1"/>
</dbReference>
<evidence type="ECO:0000256" key="6">
    <source>
        <dbReference type="SAM" id="MobiDB-lite"/>
    </source>
</evidence>
<evidence type="ECO:0000256" key="2">
    <source>
        <dbReference type="ARBA" id="ARBA00023239"/>
    </source>
</evidence>
<dbReference type="InterPro" id="IPR036908">
    <property type="entry name" value="RlpA-like_sf"/>
</dbReference>
<dbReference type="SUPFAM" id="SSF50685">
    <property type="entry name" value="Barwin-like endoglucanases"/>
    <property type="match status" value="1"/>
</dbReference>
<dbReference type="Pfam" id="PF05036">
    <property type="entry name" value="SPOR"/>
    <property type="match status" value="1"/>
</dbReference>
<name>A0A2W5WPE5_9CAUL</name>
<feature type="domain" description="SPOR" evidence="7">
    <location>
        <begin position="252"/>
        <end position="330"/>
    </location>
</feature>
<dbReference type="GO" id="GO:0008932">
    <property type="term" value="F:lytic endotransglycosylase activity"/>
    <property type="evidence" value="ECO:0007669"/>
    <property type="project" value="UniProtKB-UniRule"/>
</dbReference>
<evidence type="ECO:0000313" key="9">
    <source>
        <dbReference type="Proteomes" id="UP000249393"/>
    </source>
</evidence>
<keyword evidence="4" id="KW-0472">Membrane</keyword>
<dbReference type="InterPro" id="IPR009009">
    <property type="entry name" value="RlpA-like_DPBB"/>
</dbReference>
<dbReference type="HAMAP" id="MF_02071">
    <property type="entry name" value="RlpA"/>
    <property type="match status" value="1"/>
</dbReference>
<keyword evidence="1" id="KW-0732">Signal</keyword>
<accession>A0A2W5WPE5</accession>
<dbReference type="SUPFAM" id="SSF110997">
    <property type="entry name" value="Sporulation related repeat"/>
    <property type="match status" value="1"/>
</dbReference>